<evidence type="ECO:0000256" key="1">
    <source>
        <dbReference type="ARBA" id="ARBA00023118"/>
    </source>
</evidence>
<protein>
    <submittedName>
        <fullName evidence="3">Type I-PGING CRISPR-associated protein Cas7/Csp1</fullName>
    </submittedName>
</protein>
<dbReference type="OrthoDB" id="976219at2"/>
<dbReference type="GO" id="GO:0051607">
    <property type="term" value="P:defense response to virus"/>
    <property type="evidence" value="ECO:0007669"/>
    <property type="project" value="UniProtKB-KW"/>
</dbReference>
<dbReference type="InterPro" id="IPR010154">
    <property type="entry name" value="CRISPR-assoc_Cas7/Cst2/DevR"/>
</dbReference>
<dbReference type="NCBIfam" id="TIGR01875">
    <property type="entry name" value="cas_MJ0381"/>
    <property type="match status" value="1"/>
</dbReference>
<comment type="caution">
    <text evidence="3">The sequence shown here is derived from an EMBL/GenBank/DDBJ whole genome shotgun (WGS) entry which is preliminary data.</text>
</comment>
<evidence type="ECO:0000313" key="3">
    <source>
        <dbReference type="EMBL" id="TXB62834.1"/>
    </source>
</evidence>
<dbReference type="Proteomes" id="UP000321580">
    <property type="component" value="Unassembled WGS sequence"/>
</dbReference>
<name>A0A5C6RLK0_9BACT</name>
<dbReference type="InterPro" id="IPR020032">
    <property type="entry name" value="CRISPR-assoc_Csp1"/>
</dbReference>
<keyword evidence="1" id="KW-0051">Antiviral defense</keyword>
<dbReference type="RefSeq" id="WP_147167820.1">
    <property type="nucleotide sequence ID" value="NZ_VOOR01000023.1"/>
</dbReference>
<proteinExistence type="predicted"/>
<accession>A0A5C6RLK0</accession>
<gene>
    <name evidence="3" type="primary">cas7p</name>
    <name evidence="3" type="ORF">FRY97_12210</name>
</gene>
<evidence type="ECO:0000313" key="4">
    <source>
        <dbReference type="Proteomes" id="UP000321580"/>
    </source>
</evidence>
<keyword evidence="4" id="KW-1185">Reference proteome</keyword>
<dbReference type="EMBL" id="VOOR01000023">
    <property type="protein sequence ID" value="TXB62834.1"/>
    <property type="molecule type" value="Genomic_DNA"/>
</dbReference>
<dbReference type="Pfam" id="PF01905">
    <property type="entry name" value="DevR"/>
    <property type="match status" value="1"/>
</dbReference>
<comment type="function">
    <text evidence="2">CRISPR (clustered regularly interspaced short palindromic repeat) is an adaptive immune system that provides protection against mobile genetic elements (viruses, transposable elements and conjugative plasmids). CRISPR clusters contain spacers, sequences complementary to antecedent mobile elements, and target invading nucleic acids. CRISPR clusters are transcribed and processed into CRISPR RNA (crRNA).</text>
</comment>
<reference evidence="3 4" key="1">
    <citation type="submission" date="2019-08" db="EMBL/GenBank/DDBJ databases">
        <title>Genome of Phaeodactylibacter luteus.</title>
        <authorList>
            <person name="Bowman J.P."/>
        </authorList>
    </citation>
    <scope>NUCLEOTIDE SEQUENCE [LARGE SCALE GENOMIC DNA]</scope>
    <source>
        <strain evidence="3 4">KCTC 42180</strain>
    </source>
</reference>
<dbReference type="AlphaFoldDB" id="A0A5C6RLK0"/>
<evidence type="ECO:0000256" key="2">
    <source>
        <dbReference type="ARBA" id="ARBA00025626"/>
    </source>
</evidence>
<dbReference type="NCBIfam" id="TIGR03489">
    <property type="entry name" value="cas_csp1"/>
    <property type="match status" value="1"/>
</dbReference>
<organism evidence="3 4">
    <name type="scientific">Phaeodactylibacter luteus</name>
    <dbReference type="NCBI Taxonomy" id="1564516"/>
    <lineage>
        <taxon>Bacteria</taxon>
        <taxon>Pseudomonadati</taxon>
        <taxon>Bacteroidota</taxon>
        <taxon>Saprospiria</taxon>
        <taxon>Saprospirales</taxon>
        <taxon>Haliscomenobacteraceae</taxon>
        <taxon>Phaeodactylibacter</taxon>
    </lineage>
</organism>
<sequence>MEIKNILVSLLAPFENHIANGGEKILGNASSIKRTPDGRVYISGQMQRHALFTAMERLNEADPDKGETYVSNGDGVTNYVEKDLRADMGGFMHPSKNDYSGRRTAPISATMAISISSNPADELSLEESKIARDLLIRLKQDDSSTEGAKKQALATKEFSAYDLMHMNFSLDIGALSISKGFEYGGKSMHLGSTYFLHADAAERKRRARLFLEAAMSLNDYANQARNMVSGEPQQVLIVFDNKVSRKAARFFQANEKERENILAELRERKARVFYGNDKEGDTSVFAAKKQAITFLMENALFNPAGETSNVVPYATFAGEE</sequence>